<organism evidence="1">
    <name type="scientific">Culex pipiens</name>
    <name type="common">House mosquito</name>
    <dbReference type="NCBI Taxonomy" id="7175"/>
    <lineage>
        <taxon>Eukaryota</taxon>
        <taxon>Metazoa</taxon>
        <taxon>Ecdysozoa</taxon>
        <taxon>Arthropoda</taxon>
        <taxon>Hexapoda</taxon>
        <taxon>Insecta</taxon>
        <taxon>Pterygota</taxon>
        <taxon>Neoptera</taxon>
        <taxon>Endopterygota</taxon>
        <taxon>Diptera</taxon>
        <taxon>Nematocera</taxon>
        <taxon>Culicoidea</taxon>
        <taxon>Culicidae</taxon>
        <taxon>Culicinae</taxon>
        <taxon>Culicini</taxon>
        <taxon>Culex</taxon>
        <taxon>Culex</taxon>
    </lineage>
</organism>
<accession>A0A8D8G479</accession>
<protein>
    <submittedName>
        <fullName evidence="1">(northern house mosquito) hypothetical protein</fullName>
    </submittedName>
</protein>
<evidence type="ECO:0000313" key="1">
    <source>
        <dbReference type="EMBL" id="CAG6493453.1"/>
    </source>
</evidence>
<proteinExistence type="predicted"/>
<name>A0A8D8G479_CULPI</name>
<reference evidence="1" key="1">
    <citation type="submission" date="2021-05" db="EMBL/GenBank/DDBJ databases">
        <authorList>
            <person name="Alioto T."/>
            <person name="Alioto T."/>
            <person name="Gomez Garrido J."/>
        </authorList>
    </citation>
    <scope>NUCLEOTIDE SEQUENCE</scope>
</reference>
<dbReference type="AlphaFoldDB" id="A0A8D8G479"/>
<dbReference type="EMBL" id="HBUE01123596">
    <property type="protein sequence ID" value="CAG6493453.1"/>
    <property type="molecule type" value="Transcribed_RNA"/>
</dbReference>
<sequence>MRKKNHFVFDSNEIISKCHFSRANNFHRRKVLLELRHTVTNVKHIDVINKQSGVSNSDGNIQLSEYKFVNSTDSFQKHETTCSVIDEQRGRNVNISLTHQF</sequence>